<name>S7Q5U2_GLOTA</name>
<dbReference type="STRING" id="670483.S7Q5U2"/>
<evidence type="ECO:0000256" key="2">
    <source>
        <dbReference type="ARBA" id="ARBA00023002"/>
    </source>
</evidence>
<dbReference type="OMA" id="LAWRPYD"/>
<evidence type="ECO:0000256" key="3">
    <source>
        <dbReference type="ARBA" id="ARBA00024042"/>
    </source>
</evidence>
<feature type="binding site" evidence="5">
    <location>
        <position position="322"/>
    </location>
    <ligand>
        <name>glyoxylate</name>
        <dbReference type="ChEBI" id="CHEBI:36655"/>
    </ligand>
</feature>
<dbReference type="InterPro" id="IPR008259">
    <property type="entry name" value="FMN_hydac_DH_AS"/>
</dbReference>
<dbReference type="RefSeq" id="XP_007867077.1">
    <property type="nucleotide sequence ID" value="XM_007868886.1"/>
</dbReference>
<dbReference type="PIRSF" id="PIRSF000138">
    <property type="entry name" value="Al-hdrx_acd_dh"/>
    <property type="match status" value="1"/>
</dbReference>
<dbReference type="EMBL" id="KB469303">
    <property type="protein sequence ID" value="EPQ54842.1"/>
    <property type="molecule type" value="Genomic_DNA"/>
</dbReference>
<dbReference type="GO" id="GO:0010181">
    <property type="term" value="F:FMN binding"/>
    <property type="evidence" value="ECO:0007669"/>
    <property type="project" value="InterPro"/>
</dbReference>
<dbReference type="InterPro" id="IPR013785">
    <property type="entry name" value="Aldolase_TIM"/>
</dbReference>
<feature type="binding site" evidence="5">
    <location>
        <position position="187"/>
    </location>
    <ligand>
        <name>FMN</name>
        <dbReference type="ChEBI" id="CHEBI:58210"/>
    </ligand>
</feature>
<feature type="binding site" evidence="5">
    <location>
        <begin position="108"/>
        <end position="110"/>
    </location>
    <ligand>
        <name>FMN</name>
        <dbReference type="ChEBI" id="CHEBI:58210"/>
    </ligand>
</feature>
<feature type="binding site" evidence="5">
    <location>
        <position position="137"/>
    </location>
    <ligand>
        <name>FMN</name>
        <dbReference type="ChEBI" id="CHEBI:58210"/>
    </ligand>
</feature>
<dbReference type="InterPro" id="IPR037396">
    <property type="entry name" value="FMN_HAD"/>
</dbReference>
<evidence type="ECO:0000313" key="7">
    <source>
        <dbReference type="EMBL" id="EPQ54842.1"/>
    </source>
</evidence>
<evidence type="ECO:0000256" key="4">
    <source>
        <dbReference type="PIRSR" id="PIRSR000138-1"/>
    </source>
</evidence>
<dbReference type="Pfam" id="PF01070">
    <property type="entry name" value="FMN_dh"/>
    <property type="match status" value="1"/>
</dbReference>
<dbReference type="GeneID" id="19300778"/>
<accession>S7Q5U2</accession>
<evidence type="ECO:0000256" key="5">
    <source>
        <dbReference type="PIRSR" id="PIRSR000138-2"/>
    </source>
</evidence>
<comment type="cofactor">
    <cofactor evidence="1">
        <name>FMN</name>
        <dbReference type="ChEBI" id="CHEBI:58210"/>
    </cofactor>
</comment>
<dbReference type="PROSITE" id="PS00557">
    <property type="entry name" value="FMN_HYDROXY_ACID_DH_1"/>
    <property type="match status" value="1"/>
</dbReference>
<sequence length="434" mass="47306">MSDTQTPLAKPHKWSSFMVQLYGSRKPPVCGSLNPNTLEEIAREKCKDHLDAYMYIFGSAGTSSTHHANRKAFDRWRLVPRMLRDATERSLETTIFGVKYPSPLLIAPIGVQGIVCPEAELASAAAAARCNVPYIMSSASTRSLEAIAKASGNGPRWYQLYWPKSNDITLSLLGRAKANGYTALVVTLDTNILGWRPHDIDSAYLPFLNGVGIQNAVADPVFMARFNLQPIVDERPEFPYSPAKIEKLAADGDENAKRSCMLGRAWLAEANSGEFKVWDDVKFLLDNWDGPVVLKGIQTVADAEQALEIGCHGIVVSNHGGRQVDGAIPSLWALEQICSSPKIRQAQESGKFTVIFDSGLRTGSDGIKAMALGAQAIGLGRPYMHGLTIAGEAGAEEVIRSFLGDMEVTLGLIGCTSVSDIWYKKEEVMERSDV</sequence>
<reference evidence="7 8" key="1">
    <citation type="journal article" date="2012" name="Science">
        <title>The Paleozoic origin of enzymatic lignin decomposition reconstructed from 31 fungal genomes.</title>
        <authorList>
            <person name="Floudas D."/>
            <person name="Binder M."/>
            <person name="Riley R."/>
            <person name="Barry K."/>
            <person name="Blanchette R.A."/>
            <person name="Henrissat B."/>
            <person name="Martinez A.T."/>
            <person name="Otillar R."/>
            <person name="Spatafora J.W."/>
            <person name="Yadav J.S."/>
            <person name="Aerts A."/>
            <person name="Benoit I."/>
            <person name="Boyd A."/>
            <person name="Carlson A."/>
            <person name="Copeland A."/>
            <person name="Coutinho P.M."/>
            <person name="de Vries R.P."/>
            <person name="Ferreira P."/>
            <person name="Findley K."/>
            <person name="Foster B."/>
            <person name="Gaskell J."/>
            <person name="Glotzer D."/>
            <person name="Gorecki P."/>
            <person name="Heitman J."/>
            <person name="Hesse C."/>
            <person name="Hori C."/>
            <person name="Igarashi K."/>
            <person name="Jurgens J.A."/>
            <person name="Kallen N."/>
            <person name="Kersten P."/>
            <person name="Kohler A."/>
            <person name="Kuees U."/>
            <person name="Kumar T.K.A."/>
            <person name="Kuo A."/>
            <person name="LaButti K."/>
            <person name="Larrondo L.F."/>
            <person name="Lindquist E."/>
            <person name="Ling A."/>
            <person name="Lombard V."/>
            <person name="Lucas S."/>
            <person name="Lundell T."/>
            <person name="Martin R."/>
            <person name="McLaughlin D.J."/>
            <person name="Morgenstern I."/>
            <person name="Morin E."/>
            <person name="Murat C."/>
            <person name="Nagy L.G."/>
            <person name="Nolan M."/>
            <person name="Ohm R.A."/>
            <person name="Patyshakuliyeva A."/>
            <person name="Rokas A."/>
            <person name="Ruiz-Duenas F.J."/>
            <person name="Sabat G."/>
            <person name="Salamov A."/>
            <person name="Samejima M."/>
            <person name="Schmutz J."/>
            <person name="Slot J.C."/>
            <person name="St John F."/>
            <person name="Stenlid J."/>
            <person name="Sun H."/>
            <person name="Sun S."/>
            <person name="Syed K."/>
            <person name="Tsang A."/>
            <person name="Wiebenga A."/>
            <person name="Young D."/>
            <person name="Pisabarro A."/>
            <person name="Eastwood D.C."/>
            <person name="Martin F."/>
            <person name="Cullen D."/>
            <person name="Grigoriev I.V."/>
            <person name="Hibbett D.S."/>
        </authorList>
    </citation>
    <scope>NUCLEOTIDE SEQUENCE [LARGE SCALE GENOMIC DNA]</scope>
    <source>
        <strain evidence="7 8">ATCC 11539</strain>
    </source>
</reference>
<feature type="binding site" evidence="5">
    <location>
        <position position="159"/>
    </location>
    <ligand>
        <name>FMN</name>
        <dbReference type="ChEBI" id="CHEBI:58210"/>
    </ligand>
</feature>
<protein>
    <submittedName>
        <fullName evidence="7">FMN-dependent alpha-hydroxy acid dehydrogenase</fullName>
    </submittedName>
</protein>
<dbReference type="GO" id="GO:0016491">
    <property type="term" value="F:oxidoreductase activity"/>
    <property type="evidence" value="ECO:0007669"/>
    <property type="project" value="UniProtKB-KW"/>
</dbReference>
<dbReference type="PANTHER" id="PTHR10578">
    <property type="entry name" value="S -2-HYDROXY-ACID OXIDASE-RELATED"/>
    <property type="match status" value="1"/>
</dbReference>
<feature type="binding site" evidence="5">
    <location>
        <begin position="380"/>
        <end position="381"/>
    </location>
    <ligand>
        <name>FMN</name>
        <dbReference type="ChEBI" id="CHEBI:58210"/>
    </ligand>
</feature>
<comment type="similarity">
    <text evidence="3">Belongs to the FMN-dependent alpha-hydroxy acid dehydrogenase family.</text>
</comment>
<proteinExistence type="inferred from homology"/>
<dbReference type="InterPro" id="IPR000262">
    <property type="entry name" value="FMN-dep_DH"/>
</dbReference>
<feature type="binding site" evidence="5">
    <location>
        <position position="55"/>
    </location>
    <ligand>
        <name>glyoxylate</name>
        <dbReference type="ChEBI" id="CHEBI:36655"/>
    </ligand>
</feature>
<dbReference type="eggNOG" id="KOG0538">
    <property type="taxonomic scope" value="Eukaryota"/>
</dbReference>
<keyword evidence="5" id="KW-0288">FMN</keyword>
<feature type="binding site" evidence="5">
    <location>
        <begin position="357"/>
        <end position="361"/>
    </location>
    <ligand>
        <name>FMN</name>
        <dbReference type="ChEBI" id="CHEBI:58210"/>
    </ligand>
</feature>
<feature type="binding site" evidence="5">
    <location>
        <position position="317"/>
    </location>
    <ligand>
        <name>FMN</name>
        <dbReference type="ChEBI" id="CHEBI:58210"/>
    </ligand>
</feature>
<dbReference type="PROSITE" id="PS51349">
    <property type="entry name" value="FMN_HYDROXY_ACID_DH_2"/>
    <property type="match status" value="1"/>
</dbReference>
<dbReference type="OrthoDB" id="25826at2759"/>
<feature type="binding site" evidence="5">
    <location>
        <position position="196"/>
    </location>
    <ligand>
        <name>glyoxylate</name>
        <dbReference type="ChEBI" id="CHEBI:36655"/>
    </ligand>
</feature>
<gene>
    <name evidence="7" type="ORF">GLOTRDRAFT_121815</name>
</gene>
<evidence type="ECO:0000256" key="1">
    <source>
        <dbReference type="ARBA" id="ARBA00001917"/>
    </source>
</evidence>
<dbReference type="AlphaFoldDB" id="S7Q5U2"/>
<feature type="binding site" evidence="5">
    <location>
        <position position="161"/>
    </location>
    <ligand>
        <name>glyoxylate</name>
        <dbReference type="ChEBI" id="CHEBI:36655"/>
    </ligand>
</feature>
<dbReference type="InterPro" id="IPR012133">
    <property type="entry name" value="Alpha-hydoxy_acid_DH_FMN"/>
</dbReference>
<dbReference type="KEGG" id="gtr:GLOTRDRAFT_121815"/>
<feature type="binding site" evidence="5">
    <location>
        <position position="295"/>
    </location>
    <ligand>
        <name>FMN</name>
        <dbReference type="ChEBI" id="CHEBI:58210"/>
    </ligand>
</feature>
<dbReference type="Gene3D" id="3.20.20.70">
    <property type="entry name" value="Aldolase class I"/>
    <property type="match status" value="1"/>
</dbReference>
<dbReference type="SUPFAM" id="SSF51395">
    <property type="entry name" value="FMN-linked oxidoreductases"/>
    <property type="match status" value="1"/>
</dbReference>
<keyword evidence="2" id="KW-0560">Oxidoreductase</keyword>
<organism evidence="7 8">
    <name type="scientific">Gloeophyllum trabeum (strain ATCC 11539 / FP-39264 / Madison 617)</name>
    <name type="common">Brown rot fungus</name>
    <dbReference type="NCBI Taxonomy" id="670483"/>
    <lineage>
        <taxon>Eukaryota</taxon>
        <taxon>Fungi</taxon>
        <taxon>Dikarya</taxon>
        <taxon>Basidiomycota</taxon>
        <taxon>Agaricomycotina</taxon>
        <taxon>Agaricomycetes</taxon>
        <taxon>Gloeophyllales</taxon>
        <taxon>Gloeophyllaceae</taxon>
        <taxon>Gloeophyllum</taxon>
    </lineage>
</organism>
<feature type="domain" description="FMN hydroxy acid dehydrogenase" evidence="6">
    <location>
        <begin position="29"/>
        <end position="431"/>
    </location>
</feature>
<evidence type="ECO:0000259" key="6">
    <source>
        <dbReference type="PROSITE" id="PS51349"/>
    </source>
</evidence>
<dbReference type="PANTHER" id="PTHR10578:SF143">
    <property type="entry name" value="FMN-DEPENDENT ALPHA-HYDROXY ACID DEHYDROGENASE PB1A11.03"/>
    <property type="match status" value="1"/>
</dbReference>
<feature type="binding site" evidence="5">
    <location>
        <position position="319"/>
    </location>
    <ligand>
        <name>glyoxylate</name>
        <dbReference type="ChEBI" id="CHEBI:36655"/>
    </ligand>
</feature>
<dbReference type="HOGENOM" id="CLU_020639_0_1_1"/>
<keyword evidence="5" id="KW-0285">Flavoprotein</keyword>
<dbReference type="Proteomes" id="UP000030669">
    <property type="component" value="Unassembled WGS sequence"/>
</dbReference>
<evidence type="ECO:0000313" key="8">
    <source>
        <dbReference type="Proteomes" id="UP000030669"/>
    </source>
</evidence>
<feature type="active site" description="Proton acceptor" evidence="4">
    <location>
        <position position="319"/>
    </location>
</feature>
<keyword evidence="8" id="KW-1185">Reference proteome</keyword>